<evidence type="ECO:0000313" key="13">
    <source>
        <dbReference type="Proteomes" id="UP000002258"/>
    </source>
</evidence>
<accession>A3LRZ7</accession>
<dbReference type="RefSeq" id="XP_001383850.2">
    <property type="nucleotide sequence ID" value="XM_001383813.1"/>
</dbReference>
<feature type="domain" description="MTC6 partial TIM-barrel" evidence="11">
    <location>
        <begin position="3"/>
        <end position="347"/>
    </location>
</feature>
<comment type="subcellular location">
    <subcellularLocation>
        <location evidence="1">Membrane</location>
        <topology evidence="1">Single-pass type I membrane protein</topology>
    </subcellularLocation>
</comment>
<evidence type="ECO:0000256" key="5">
    <source>
        <dbReference type="ARBA" id="ARBA00023136"/>
    </source>
</evidence>
<evidence type="ECO:0000256" key="1">
    <source>
        <dbReference type="ARBA" id="ARBA00004479"/>
    </source>
</evidence>
<dbReference type="eggNOG" id="ENOG502QVFP">
    <property type="taxonomic scope" value="Eukaryota"/>
</dbReference>
<evidence type="ECO:0000313" key="12">
    <source>
        <dbReference type="EMBL" id="ABN65821.2"/>
    </source>
</evidence>
<dbReference type="GeneID" id="4838109"/>
<evidence type="ECO:0000256" key="3">
    <source>
        <dbReference type="ARBA" id="ARBA00022729"/>
    </source>
</evidence>
<dbReference type="EMBL" id="CP000497">
    <property type="protein sequence ID" value="ABN65821.2"/>
    <property type="molecule type" value="Genomic_DNA"/>
</dbReference>
<dbReference type="STRING" id="322104.A3LRZ7"/>
<evidence type="ECO:0000256" key="10">
    <source>
        <dbReference type="SAM" id="Phobius"/>
    </source>
</evidence>
<dbReference type="AlphaFoldDB" id="A3LRZ7"/>
<evidence type="ECO:0000256" key="8">
    <source>
        <dbReference type="ARBA" id="ARBA00038159"/>
    </source>
</evidence>
<dbReference type="FunCoup" id="A3LRZ7">
    <property type="interactions" value="12"/>
</dbReference>
<dbReference type="OMA" id="WGTIDPQ"/>
<feature type="transmembrane region" description="Helical" evidence="10">
    <location>
        <begin position="514"/>
        <end position="536"/>
    </location>
</feature>
<keyword evidence="2 10" id="KW-0812">Transmembrane</keyword>
<protein>
    <recommendedName>
        <fullName evidence="9">Maintenance of telomere capping protein 6</fullName>
    </recommendedName>
</protein>
<dbReference type="HOGENOM" id="CLU_033723_0_0_1"/>
<keyword evidence="6" id="KW-0325">Glycoprotein</keyword>
<evidence type="ECO:0000256" key="2">
    <source>
        <dbReference type="ARBA" id="ARBA00022692"/>
    </source>
</evidence>
<dbReference type="InterPro" id="IPR057530">
    <property type="entry name" value="TIM-barrel_MTC6"/>
</dbReference>
<comment type="function">
    <text evidence="7">May be involved in telomere capping.</text>
</comment>
<dbReference type="OrthoDB" id="5573651at2759"/>
<evidence type="ECO:0000256" key="4">
    <source>
        <dbReference type="ARBA" id="ARBA00022989"/>
    </source>
</evidence>
<dbReference type="PANTHER" id="PTHR35518:SF2">
    <property type="entry name" value="MAINTENANCE OF TELOMERE CAPPING PROTEIN 6"/>
    <property type="match status" value="1"/>
</dbReference>
<keyword evidence="13" id="KW-1185">Reference proteome</keyword>
<proteinExistence type="inferred from homology"/>
<name>A3LRZ7_PICST</name>
<dbReference type="Pfam" id="PF25506">
    <property type="entry name" value="TIM-barrel_MTC6"/>
    <property type="match status" value="1"/>
</dbReference>
<reference evidence="12 13" key="1">
    <citation type="journal article" date="2007" name="Nat. Biotechnol.">
        <title>Genome sequence of the lignocellulose-bioconverting and xylose-fermenting yeast Pichia stipitis.</title>
        <authorList>
            <person name="Jeffries T.W."/>
            <person name="Grigoriev I.V."/>
            <person name="Grimwood J."/>
            <person name="Laplaza J.M."/>
            <person name="Aerts A."/>
            <person name="Salamov A."/>
            <person name="Schmutz J."/>
            <person name="Lindquist E."/>
            <person name="Dehal P."/>
            <person name="Shapiro H."/>
            <person name="Jin Y.S."/>
            <person name="Passoth V."/>
            <person name="Richardson P.M."/>
        </authorList>
    </citation>
    <scope>NUCLEOTIDE SEQUENCE [LARGE SCALE GENOMIC DNA]</scope>
    <source>
        <strain evidence="13">ATCC 58785 / CBS 6054 / NBRC 10063 / NRRL Y-11545</strain>
    </source>
</reference>
<keyword evidence="3" id="KW-0732">Signal</keyword>
<sequence>MIQHSSQFTVAERTQRDVSKPVPIDQLVTPGISLNSLVYNTNGYVKSTSDVVVSHLSSGVQTFMLDLYWNEFTHIWQLCPAPFPSNVTNSLDDVVDLYWNGQQYRCEVGLTVDQLMNSIASFISSTHTNLEVNLLELLINLKTISATTSNKTSVTTSTYTSSNPAFNALGNSTLANTFASLGSYVFSPSDLATYRTSQMQNQEYSSFYNQSTNSLPSLDTVLFSYFKRIFINIVTVDLHSSANSYSFSSADNSTVFFSSMDLASTIVSNSNSEVLSNCDEINTSPVFNITTFDKLSLATHFRYVIDEDGYPFTNDTYSQYLRCGYSPILNATQYQIPNLNNVSTSNISAIADTFMPISFWSWAKGEPRAPSSYNLNSTNSNYTLAESDSNYDSSADGSQVAYQCVAVNENGWTVQNCYRALHYACQNDESPNDWIIPKEKKQYFEAYKDLTCPEGYRFSLPSSSVEMMSLQNSIRIQEAIYPVWIDLNDITVSNCFVSGGPYAECPYQRTVSEAGLAGLIAPSFVVAVVVLFLVFLEKIFRVNPIQTNRRRYWKRVIVEYNKKHDYEGVPS</sequence>
<dbReference type="InParanoid" id="A3LRZ7"/>
<evidence type="ECO:0000256" key="6">
    <source>
        <dbReference type="ARBA" id="ARBA00023180"/>
    </source>
</evidence>
<keyword evidence="5 10" id="KW-0472">Membrane</keyword>
<dbReference type="GO" id="GO:0016020">
    <property type="term" value="C:membrane"/>
    <property type="evidence" value="ECO:0007669"/>
    <property type="project" value="UniProtKB-SubCell"/>
</dbReference>
<evidence type="ECO:0000256" key="9">
    <source>
        <dbReference type="ARBA" id="ARBA00039865"/>
    </source>
</evidence>
<dbReference type="Proteomes" id="UP000002258">
    <property type="component" value="Chromosome 3"/>
</dbReference>
<dbReference type="KEGG" id="pic:PICST_56998"/>
<organism evidence="12 13">
    <name type="scientific">Scheffersomyces stipitis (strain ATCC 58785 / CBS 6054 / NBRC 10063 / NRRL Y-11545)</name>
    <name type="common">Yeast</name>
    <name type="synonym">Pichia stipitis</name>
    <dbReference type="NCBI Taxonomy" id="322104"/>
    <lineage>
        <taxon>Eukaryota</taxon>
        <taxon>Fungi</taxon>
        <taxon>Dikarya</taxon>
        <taxon>Ascomycota</taxon>
        <taxon>Saccharomycotina</taxon>
        <taxon>Pichiomycetes</taxon>
        <taxon>Debaryomycetaceae</taxon>
        <taxon>Scheffersomyces</taxon>
    </lineage>
</organism>
<dbReference type="InterPro" id="IPR051008">
    <property type="entry name" value="Telomere_Capping_Maintenance"/>
</dbReference>
<gene>
    <name evidence="12" type="ORF">PICST_56998</name>
</gene>
<dbReference type="PANTHER" id="PTHR35518">
    <property type="entry name" value="MAINTENANCE OF TELOMOERE CAPPING"/>
    <property type="match status" value="1"/>
</dbReference>
<evidence type="ECO:0000259" key="11">
    <source>
        <dbReference type="Pfam" id="PF25506"/>
    </source>
</evidence>
<comment type="similarity">
    <text evidence="8">Belongs to the MTC6 family.</text>
</comment>
<keyword evidence="4 10" id="KW-1133">Transmembrane helix</keyword>
<evidence type="ECO:0000256" key="7">
    <source>
        <dbReference type="ARBA" id="ARBA00037703"/>
    </source>
</evidence>